<gene>
    <name evidence="5" type="ORF">LEP48_01260</name>
</gene>
<comment type="caution">
    <text evidence="5">The sequence shown here is derived from an EMBL/GenBank/DDBJ whole genome shotgun (WGS) entry which is preliminary data.</text>
</comment>
<dbReference type="RefSeq" id="WP_225563700.1">
    <property type="nucleotide sequence ID" value="NZ_JAIXCQ010000001.1"/>
</dbReference>
<dbReference type="InterPro" id="IPR025827">
    <property type="entry name" value="Zn_ribbon_recom_dom"/>
</dbReference>
<name>A0ABS7ZA92_9MICO</name>
<evidence type="ECO:0000256" key="1">
    <source>
        <dbReference type="ARBA" id="ARBA00023125"/>
    </source>
</evidence>
<dbReference type="InterPro" id="IPR038109">
    <property type="entry name" value="DNA_bind_recomb_sf"/>
</dbReference>
<organism evidence="5 6">
    <name type="scientific">Isoptericola luteus</name>
    <dbReference type="NCBI Taxonomy" id="2879484"/>
    <lineage>
        <taxon>Bacteria</taxon>
        <taxon>Bacillati</taxon>
        <taxon>Actinomycetota</taxon>
        <taxon>Actinomycetes</taxon>
        <taxon>Micrococcales</taxon>
        <taxon>Promicromonosporaceae</taxon>
        <taxon>Isoptericola</taxon>
    </lineage>
</organism>
<feature type="domain" description="Resolvase/invertase-type recombinase catalytic" evidence="4">
    <location>
        <begin position="12"/>
        <end position="164"/>
    </location>
</feature>
<dbReference type="InterPro" id="IPR006119">
    <property type="entry name" value="Resolv_N"/>
</dbReference>
<dbReference type="Gene3D" id="3.90.1750.20">
    <property type="entry name" value="Putative Large Serine Recombinase, Chain B, Domain 2"/>
    <property type="match status" value="1"/>
</dbReference>
<dbReference type="SUPFAM" id="SSF53041">
    <property type="entry name" value="Resolvase-like"/>
    <property type="match status" value="1"/>
</dbReference>
<dbReference type="CDD" id="cd00338">
    <property type="entry name" value="Ser_Recombinase"/>
    <property type="match status" value="1"/>
</dbReference>
<dbReference type="Proteomes" id="UP001319870">
    <property type="component" value="Unassembled WGS sequence"/>
</dbReference>
<dbReference type="EMBL" id="JAIXCQ010000001">
    <property type="protein sequence ID" value="MCA5891978.1"/>
    <property type="molecule type" value="Genomic_DNA"/>
</dbReference>
<accession>A0ABS7ZA92</accession>
<dbReference type="InterPro" id="IPR050639">
    <property type="entry name" value="SSR_resolvase"/>
</dbReference>
<dbReference type="PANTHER" id="PTHR30461:SF2">
    <property type="entry name" value="SERINE RECOMBINASE PINE-RELATED"/>
    <property type="match status" value="1"/>
</dbReference>
<dbReference type="Pfam" id="PF00239">
    <property type="entry name" value="Resolvase"/>
    <property type="match status" value="1"/>
</dbReference>
<proteinExistence type="predicted"/>
<keyword evidence="2" id="KW-0233">DNA recombination</keyword>
<keyword evidence="6" id="KW-1185">Reference proteome</keyword>
<dbReference type="SMART" id="SM00857">
    <property type="entry name" value="Resolvase"/>
    <property type="match status" value="1"/>
</dbReference>
<evidence type="ECO:0000313" key="6">
    <source>
        <dbReference type="Proteomes" id="UP001319870"/>
    </source>
</evidence>
<dbReference type="InterPro" id="IPR036162">
    <property type="entry name" value="Resolvase-like_N_sf"/>
</dbReference>
<dbReference type="Pfam" id="PF13408">
    <property type="entry name" value="Zn_ribbon_recom"/>
    <property type="match status" value="1"/>
</dbReference>
<evidence type="ECO:0000313" key="5">
    <source>
        <dbReference type="EMBL" id="MCA5891978.1"/>
    </source>
</evidence>
<dbReference type="Gene3D" id="3.40.50.1390">
    <property type="entry name" value="Resolvase, N-terminal catalytic domain"/>
    <property type="match status" value="1"/>
</dbReference>
<protein>
    <submittedName>
        <fullName evidence="5">Recombinase family protein</fullName>
    </submittedName>
</protein>
<evidence type="ECO:0000259" key="4">
    <source>
        <dbReference type="SMART" id="SM00857"/>
    </source>
</evidence>
<evidence type="ECO:0000256" key="3">
    <source>
        <dbReference type="SAM" id="MobiDB-lite"/>
    </source>
</evidence>
<feature type="compositionally biased region" description="Basic and acidic residues" evidence="3">
    <location>
        <begin position="583"/>
        <end position="594"/>
    </location>
</feature>
<keyword evidence="1" id="KW-0238">DNA-binding</keyword>
<sequence length="594" mass="64386">MTTDAPTPGRCCALYVRRSSAAKTGNRTLAEQEAEARALATRESLHVVEVYAEREGTGASARSGKKRPQWEAALAALDKGDRFRTVIAYALDRADRRGADTLGNMLTKHAATGRRVLTCDGVDTSDEKQRMTTIIRGEVARDYSERLGDNIARTKRYRREEGRWLGGRPPWGLRVESVPDPVTGDPVKTGRLVHDPVTYPEARKAAEALLAGASLWSVVNDLNARQVTPLASGVEWGARVTRKARNGPEDVVSAPQGWRVPSLANLVRQPSWAGLQGIRHRKRDGDGKLLPWPAVAEVYRSTETGEPVSIGEGVVTPEERLLILAHLDARTAEAVGAVPTVQGRPRRHVANQPTSLLGTRLVCSSCGSRCVVNNAKKKDGTRYRYYRCSSAAQGGSRCPGFSAPLLDLDDYVGWRVRSYIASLTPEDDALWAASAVWAATEDPATRDALKSAEAALNAARANLERIRRLVAAGVFLEEDAAVEMPRARKAVEVAERDVADAGGGTPDVGALLDAAGTEDAWEALDTLARRRVIESVVERVTVTRAGRRGVRFSPERVTVTWAHTSAPIDADSTGAPSPVSDRPWGEKRRGGLKR</sequence>
<reference evidence="5 6" key="1">
    <citation type="submission" date="2021-09" db="EMBL/GenBank/DDBJ databases">
        <title>Isoptericola luteus sp. nov., a novel bacterium isolated from Harbin, the capital city of Heilongjiang province.</title>
        <authorList>
            <person name="Li J."/>
        </authorList>
    </citation>
    <scope>NUCLEOTIDE SEQUENCE [LARGE SCALE GENOMIC DNA]</scope>
    <source>
        <strain evidence="5 6">NEAU-Y5</strain>
    </source>
</reference>
<feature type="region of interest" description="Disordered" evidence="3">
    <location>
        <begin position="564"/>
        <end position="594"/>
    </location>
</feature>
<dbReference type="PANTHER" id="PTHR30461">
    <property type="entry name" value="DNA-INVERTASE FROM LAMBDOID PROPHAGE"/>
    <property type="match status" value="1"/>
</dbReference>
<evidence type="ECO:0000256" key="2">
    <source>
        <dbReference type="ARBA" id="ARBA00023172"/>
    </source>
</evidence>